<name>A0A6G1JND9_9PLEO</name>
<proteinExistence type="predicted"/>
<keyword evidence="3" id="KW-1185">Reference proteome</keyword>
<reference evidence="2" key="1">
    <citation type="journal article" date="2020" name="Stud. Mycol.">
        <title>101 Dothideomycetes genomes: a test case for predicting lifestyles and emergence of pathogens.</title>
        <authorList>
            <person name="Haridas S."/>
            <person name="Albert R."/>
            <person name="Binder M."/>
            <person name="Bloem J."/>
            <person name="Labutti K."/>
            <person name="Salamov A."/>
            <person name="Andreopoulos B."/>
            <person name="Baker S."/>
            <person name="Barry K."/>
            <person name="Bills G."/>
            <person name="Bluhm B."/>
            <person name="Cannon C."/>
            <person name="Castanera R."/>
            <person name="Culley D."/>
            <person name="Daum C."/>
            <person name="Ezra D."/>
            <person name="Gonzalez J."/>
            <person name="Henrissat B."/>
            <person name="Kuo A."/>
            <person name="Liang C."/>
            <person name="Lipzen A."/>
            <person name="Lutzoni F."/>
            <person name="Magnuson J."/>
            <person name="Mondo S."/>
            <person name="Nolan M."/>
            <person name="Ohm R."/>
            <person name="Pangilinan J."/>
            <person name="Park H.-J."/>
            <person name="Ramirez L."/>
            <person name="Alfaro M."/>
            <person name="Sun H."/>
            <person name="Tritt A."/>
            <person name="Yoshinaga Y."/>
            <person name="Zwiers L.-H."/>
            <person name="Turgeon B."/>
            <person name="Goodwin S."/>
            <person name="Spatafora J."/>
            <person name="Crous P."/>
            <person name="Grigoriev I."/>
        </authorList>
    </citation>
    <scope>NUCLEOTIDE SEQUENCE</scope>
    <source>
        <strain evidence="2">CBS 122367</strain>
    </source>
</reference>
<evidence type="ECO:0000313" key="2">
    <source>
        <dbReference type="EMBL" id="KAF2691669.1"/>
    </source>
</evidence>
<organism evidence="2 3">
    <name type="scientific">Lentithecium fluviatile CBS 122367</name>
    <dbReference type="NCBI Taxonomy" id="1168545"/>
    <lineage>
        <taxon>Eukaryota</taxon>
        <taxon>Fungi</taxon>
        <taxon>Dikarya</taxon>
        <taxon>Ascomycota</taxon>
        <taxon>Pezizomycotina</taxon>
        <taxon>Dothideomycetes</taxon>
        <taxon>Pleosporomycetidae</taxon>
        <taxon>Pleosporales</taxon>
        <taxon>Massarineae</taxon>
        <taxon>Lentitheciaceae</taxon>
        <taxon>Lentithecium</taxon>
    </lineage>
</organism>
<feature type="region of interest" description="Disordered" evidence="1">
    <location>
        <begin position="194"/>
        <end position="243"/>
    </location>
</feature>
<dbReference type="Proteomes" id="UP000799291">
    <property type="component" value="Unassembled WGS sequence"/>
</dbReference>
<accession>A0A6G1JND9</accession>
<evidence type="ECO:0000256" key="1">
    <source>
        <dbReference type="SAM" id="MobiDB-lite"/>
    </source>
</evidence>
<evidence type="ECO:0000313" key="3">
    <source>
        <dbReference type="Proteomes" id="UP000799291"/>
    </source>
</evidence>
<feature type="compositionally biased region" description="Basic and acidic residues" evidence="1">
    <location>
        <begin position="194"/>
        <end position="204"/>
    </location>
</feature>
<dbReference type="AlphaFoldDB" id="A0A6G1JND9"/>
<protein>
    <submittedName>
        <fullName evidence="2">Uncharacterized protein</fullName>
    </submittedName>
</protein>
<dbReference type="OrthoDB" id="4357141at2759"/>
<dbReference type="EMBL" id="MU005569">
    <property type="protein sequence ID" value="KAF2691669.1"/>
    <property type="molecule type" value="Genomic_DNA"/>
</dbReference>
<feature type="compositionally biased region" description="Basic residues" evidence="1">
    <location>
        <begin position="205"/>
        <end position="214"/>
    </location>
</feature>
<sequence length="270" mass="29837">MATAYGGVRVSTYREQVERLERGGVNTIGKEHFTYLYSPARGKALTPKNIKAGFAATGLFPINPERVLRTMPKPPAELTVSQVNQARPPQDGVVQSPVTPVSAEGLMSLQNLIIKQDAHALDETRKQSLQRHLQKFAKAAQLSFAKGALQQNQIRLLMAINNEAKVRRATKSVVLGTAKVMSYEDLEEARAKRAEQDAAKEAKGKSKRSRKRKNATPETVEDTVDKTKRGRKRKNAASDAEAGVEAELKAKMVRISEAPEPWRAPVAQMW</sequence>
<gene>
    <name evidence="2" type="ORF">K458DRAFT_381512</name>
</gene>